<organism evidence="1">
    <name type="scientific">Rhizophora mucronata</name>
    <name type="common">Asiatic mangrove</name>
    <dbReference type="NCBI Taxonomy" id="61149"/>
    <lineage>
        <taxon>Eukaryota</taxon>
        <taxon>Viridiplantae</taxon>
        <taxon>Streptophyta</taxon>
        <taxon>Embryophyta</taxon>
        <taxon>Tracheophyta</taxon>
        <taxon>Spermatophyta</taxon>
        <taxon>Magnoliopsida</taxon>
        <taxon>eudicotyledons</taxon>
        <taxon>Gunneridae</taxon>
        <taxon>Pentapetalae</taxon>
        <taxon>rosids</taxon>
        <taxon>fabids</taxon>
        <taxon>Malpighiales</taxon>
        <taxon>Rhizophoraceae</taxon>
        <taxon>Rhizophora</taxon>
    </lineage>
</organism>
<name>A0A2P2PIR6_RHIMU</name>
<evidence type="ECO:0000313" key="1">
    <source>
        <dbReference type="EMBL" id="MBX54587.1"/>
    </source>
</evidence>
<reference evidence="1" key="1">
    <citation type="submission" date="2018-02" db="EMBL/GenBank/DDBJ databases">
        <title>Rhizophora mucronata_Transcriptome.</title>
        <authorList>
            <person name="Meera S.P."/>
            <person name="Sreeshan A."/>
            <person name="Augustine A."/>
        </authorList>
    </citation>
    <scope>NUCLEOTIDE SEQUENCE</scope>
    <source>
        <tissue evidence="1">Leaf</tissue>
    </source>
</reference>
<accession>A0A2P2PIR6</accession>
<sequence>MQIHIIADSVIRFTNIPASPITCI</sequence>
<protein>
    <submittedName>
        <fullName evidence="1">Uncharacterized protein</fullName>
    </submittedName>
</protein>
<proteinExistence type="predicted"/>
<dbReference type="EMBL" id="GGEC01074103">
    <property type="protein sequence ID" value="MBX54587.1"/>
    <property type="molecule type" value="Transcribed_RNA"/>
</dbReference>
<dbReference type="AlphaFoldDB" id="A0A2P2PIR6"/>